<organism evidence="3 4">
    <name type="scientific">Microbacterium oxydans</name>
    <dbReference type="NCBI Taxonomy" id="82380"/>
    <lineage>
        <taxon>Bacteria</taxon>
        <taxon>Bacillati</taxon>
        <taxon>Actinomycetota</taxon>
        <taxon>Actinomycetes</taxon>
        <taxon>Micrococcales</taxon>
        <taxon>Microbacteriaceae</taxon>
        <taxon>Microbacterium</taxon>
    </lineage>
</organism>
<accession>A0A0F0L7R4</accession>
<dbReference type="EMBL" id="JYIW01000026">
    <property type="protein sequence ID" value="KJL27591.1"/>
    <property type="molecule type" value="Genomic_DNA"/>
</dbReference>
<evidence type="ECO:0000256" key="2">
    <source>
        <dbReference type="SAM" id="SignalP"/>
    </source>
</evidence>
<comment type="caution">
    <text evidence="3">The sequence shown here is derived from an EMBL/GenBank/DDBJ whole genome shotgun (WGS) entry which is preliminary data.</text>
</comment>
<sequence length="262" mass="27394">MRRILILLLALDGLVSLATHGGDGGSDFLIGTDGATVAVSGSRQAPDSQPTTRSGVSDQGDENPRSAEETEFDECLNGWDSARRCFRPKFERDAPPSAPPGIPAIAMTDLAAFAPDAVTTVGEPGNLGVAGMPTNFVAAASTRTQTGALFGIPLMVRFTPSGYDFHYGDGSSASTRTGGQTWAALGQAQFTPTSTSHVYRQRGAYLADVDVRYTAEIDLGDGWFPVAGELTTDGPVSRIRIFEAHTALVAHTCAARPSSPGC</sequence>
<gene>
    <name evidence="3" type="ORF">RS83_02640</name>
</gene>
<evidence type="ECO:0008006" key="5">
    <source>
        <dbReference type="Google" id="ProtNLM"/>
    </source>
</evidence>
<dbReference type="AlphaFoldDB" id="A0A0F0L7R4"/>
<proteinExistence type="predicted"/>
<evidence type="ECO:0000313" key="3">
    <source>
        <dbReference type="EMBL" id="KJL27591.1"/>
    </source>
</evidence>
<reference evidence="3 4" key="1">
    <citation type="submission" date="2015-02" db="EMBL/GenBank/DDBJ databases">
        <title>Draft genome sequences of ten Microbacterium spp. with emphasis on heavy metal contaminated environments.</title>
        <authorList>
            <person name="Corretto E."/>
        </authorList>
    </citation>
    <scope>NUCLEOTIDE SEQUENCE [LARGE SCALE GENOMIC DNA]</scope>
    <source>
        <strain evidence="3 4">BEL4b</strain>
    </source>
</reference>
<protein>
    <recommendedName>
        <fullName evidence="5">PKD domain-containing protein</fullName>
    </recommendedName>
</protein>
<evidence type="ECO:0000256" key="1">
    <source>
        <dbReference type="SAM" id="MobiDB-lite"/>
    </source>
</evidence>
<feature type="chain" id="PRO_5039295260" description="PKD domain-containing protein" evidence="2">
    <location>
        <begin position="22"/>
        <end position="262"/>
    </location>
</feature>
<name>A0A0F0L7R4_9MICO</name>
<feature type="signal peptide" evidence="2">
    <location>
        <begin position="1"/>
        <end position="21"/>
    </location>
</feature>
<dbReference type="PATRIC" id="fig|82380.11.peg.2678"/>
<feature type="region of interest" description="Disordered" evidence="1">
    <location>
        <begin position="39"/>
        <end position="72"/>
    </location>
</feature>
<keyword evidence="2" id="KW-0732">Signal</keyword>
<evidence type="ECO:0000313" key="4">
    <source>
        <dbReference type="Proteomes" id="UP000033640"/>
    </source>
</evidence>
<dbReference type="Proteomes" id="UP000033640">
    <property type="component" value="Unassembled WGS sequence"/>
</dbReference>
<feature type="compositionally biased region" description="Polar residues" evidence="1">
    <location>
        <begin position="39"/>
        <end position="57"/>
    </location>
</feature>